<dbReference type="RefSeq" id="WP_133868877.1">
    <property type="nucleotide sequence ID" value="NZ_SOAU01000001.1"/>
</dbReference>
<dbReference type="InterPro" id="IPR016898">
    <property type="entry name" value="Polyphosphate_phosphotransfera"/>
</dbReference>
<keyword evidence="2" id="KW-0418">Kinase</keyword>
<dbReference type="PIRSF" id="PIRSF028756">
    <property type="entry name" value="PPK2_prd"/>
    <property type="match status" value="1"/>
</dbReference>
<accession>A0A4R7I0B4</accession>
<evidence type="ECO:0000313" key="4">
    <source>
        <dbReference type="EMBL" id="TDT16504.1"/>
    </source>
</evidence>
<sequence length="277" mass="31973">MPDHAHEPLDDREVLAACRVHSDTALADHDPRATFGWDKDAAKDRFRIVADEVSELQKRLFAADERALLMVLQGIDAGGKGGTIRSVMNRLNPAGVSVHGFGVPSDEERAHDFLWRIHDHAPERGKIAVFDRSHYEDVLVVRVKDLVPEPVWRKRYEHIRNFEELLDDEGTTVVKFFLDVSKEKQRERLQDRIDDPDERWKFRKGDLDDRVMWDDYQAAFQEALRETSTDAAPWYVVPGDRKWVRNLVVALALRHHLEQIGPEYPPAEEDIDGLVVE</sequence>
<evidence type="ECO:0000259" key="3">
    <source>
        <dbReference type="Pfam" id="PF03976"/>
    </source>
</evidence>
<dbReference type="SUPFAM" id="SSF52540">
    <property type="entry name" value="P-loop containing nucleoside triphosphate hydrolases"/>
    <property type="match status" value="1"/>
</dbReference>
<keyword evidence="5" id="KW-1185">Reference proteome</keyword>
<dbReference type="InterPro" id="IPR022300">
    <property type="entry name" value="PPK2-rel_1"/>
</dbReference>
<dbReference type="Proteomes" id="UP000294558">
    <property type="component" value="Unassembled WGS sequence"/>
</dbReference>
<dbReference type="GO" id="GO:0006797">
    <property type="term" value="P:polyphosphate metabolic process"/>
    <property type="evidence" value="ECO:0007669"/>
    <property type="project" value="InterPro"/>
</dbReference>
<dbReference type="GO" id="GO:0008976">
    <property type="term" value="F:polyphosphate kinase activity"/>
    <property type="evidence" value="ECO:0007669"/>
    <property type="project" value="InterPro"/>
</dbReference>
<keyword evidence="1 4" id="KW-0808">Transferase</keyword>
<proteinExistence type="predicted"/>
<gene>
    <name evidence="4" type="ORF">BDK89_2095</name>
</gene>
<dbReference type="Gene3D" id="3.40.50.300">
    <property type="entry name" value="P-loop containing nucleotide triphosphate hydrolases"/>
    <property type="match status" value="1"/>
</dbReference>
<evidence type="ECO:0000256" key="2">
    <source>
        <dbReference type="ARBA" id="ARBA00022777"/>
    </source>
</evidence>
<dbReference type="OrthoDB" id="9775224at2"/>
<organism evidence="4 5">
    <name type="scientific">Ilumatobacter fluminis</name>
    <dbReference type="NCBI Taxonomy" id="467091"/>
    <lineage>
        <taxon>Bacteria</taxon>
        <taxon>Bacillati</taxon>
        <taxon>Actinomycetota</taxon>
        <taxon>Acidimicrobiia</taxon>
        <taxon>Acidimicrobiales</taxon>
        <taxon>Ilumatobacteraceae</taxon>
        <taxon>Ilumatobacter</taxon>
    </lineage>
</organism>
<dbReference type="Pfam" id="PF03976">
    <property type="entry name" value="PPK2"/>
    <property type="match status" value="1"/>
</dbReference>
<dbReference type="InterPro" id="IPR022488">
    <property type="entry name" value="PPK2-related"/>
</dbReference>
<evidence type="ECO:0000256" key="1">
    <source>
        <dbReference type="ARBA" id="ARBA00022679"/>
    </source>
</evidence>
<dbReference type="AlphaFoldDB" id="A0A4R7I0B4"/>
<comment type="caution">
    <text evidence="4">The sequence shown here is derived from an EMBL/GenBank/DDBJ whole genome shotgun (WGS) entry which is preliminary data.</text>
</comment>
<dbReference type="PANTHER" id="PTHR34383:SF3">
    <property type="entry name" value="POLYPHOSPHATE:AMP PHOSPHOTRANSFERASE"/>
    <property type="match status" value="1"/>
</dbReference>
<feature type="domain" description="Polyphosphate kinase-2-related" evidence="3">
    <location>
        <begin position="38"/>
        <end position="259"/>
    </location>
</feature>
<evidence type="ECO:0000313" key="5">
    <source>
        <dbReference type="Proteomes" id="UP000294558"/>
    </source>
</evidence>
<dbReference type="PANTHER" id="PTHR34383">
    <property type="entry name" value="POLYPHOSPHATE:AMP PHOSPHOTRANSFERASE-RELATED"/>
    <property type="match status" value="1"/>
</dbReference>
<name>A0A4R7I0B4_9ACTN</name>
<dbReference type="EMBL" id="SOAU01000001">
    <property type="protein sequence ID" value="TDT16504.1"/>
    <property type="molecule type" value="Genomic_DNA"/>
</dbReference>
<protein>
    <submittedName>
        <fullName evidence="4">PPK2 family polyphosphate:nucleotide phosphotransferase</fullName>
    </submittedName>
</protein>
<reference evidence="4 5" key="1">
    <citation type="submission" date="2019-03" db="EMBL/GenBank/DDBJ databases">
        <title>Sequencing the genomes of 1000 actinobacteria strains.</title>
        <authorList>
            <person name="Klenk H.-P."/>
        </authorList>
    </citation>
    <scope>NUCLEOTIDE SEQUENCE [LARGE SCALE GENOMIC DNA]</scope>
    <source>
        <strain evidence="4 5">DSM 18936</strain>
    </source>
</reference>
<dbReference type="NCBIfam" id="TIGR03709">
    <property type="entry name" value="PPK2_rel_1"/>
    <property type="match status" value="1"/>
</dbReference>
<dbReference type="InterPro" id="IPR027417">
    <property type="entry name" value="P-loop_NTPase"/>
</dbReference>